<protein>
    <recommendedName>
        <fullName evidence="9">Putative tyrosine-protein phosphatase OCA1</fullName>
        <ecNumber evidence="3">3.1.3.48</ecNumber>
    </recommendedName>
</protein>
<evidence type="ECO:0000313" key="13">
    <source>
        <dbReference type="Proteomes" id="UP000249293"/>
    </source>
</evidence>
<evidence type="ECO:0000256" key="6">
    <source>
        <dbReference type="ARBA" id="ARBA00022912"/>
    </source>
</evidence>
<dbReference type="Pfam" id="PF03162">
    <property type="entry name" value="Y_phosphatase2"/>
    <property type="match status" value="1"/>
</dbReference>
<proteinExistence type="inferred from homology"/>
<dbReference type="PANTHER" id="PTHR31126:SF70">
    <property type="entry name" value="PROTEIN OCA4"/>
    <property type="match status" value="1"/>
</dbReference>
<dbReference type="SUPFAM" id="SSF52799">
    <property type="entry name" value="(Phosphotyrosine protein) phosphatases II"/>
    <property type="match status" value="1"/>
</dbReference>
<evidence type="ECO:0000313" key="12">
    <source>
        <dbReference type="EMBL" id="AWU75806.1"/>
    </source>
</evidence>
<dbReference type="FunFam" id="3.90.190.10:FF:000035">
    <property type="entry name" value="Tyrosine phosphatase, putative"/>
    <property type="match status" value="1"/>
</dbReference>
<sequence>MLVPPLNYSMVDIGIFRCSRLDAINISFLKSLSLNTILWINEEKPPRAIRHFIEEHDIRIHHMTTSGTVVEEDINVEAQEWMVLKPRIVSEAIEVLLNVDNYNCLVVDTSDVIVGVLRHIQRWNYSAILNEYRVYANKTSYRAEIYLELVRVELVEPLSCPSKTEEDPVLHSESTTAVSPGAPASSIDVLPSSLSRSPQIPSTLLRAAEQRRRQKPSVLPPSAPLLVGLPLTVALPPREKRPSWLVKLLGQNRLIG</sequence>
<dbReference type="GO" id="GO:0005737">
    <property type="term" value="C:cytoplasm"/>
    <property type="evidence" value="ECO:0007669"/>
    <property type="project" value="UniProtKB-SubCell"/>
</dbReference>
<keyword evidence="6" id="KW-0904">Protein phosphatase</keyword>
<evidence type="ECO:0000256" key="2">
    <source>
        <dbReference type="ARBA" id="ARBA00009580"/>
    </source>
</evidence>
<keyword evidence="13" id="KW-1185">Reference proteome</keyword>
<comment type="subcellular location">
    <subcellularLocation>
        <location evidence="1">Cytoplasm</location>
    </subcellularLocation>
</comment>
<dbReference type="OrthoDB" id="6375174at2759"/>
<dbReference type="EC" id="3.1.3.48" evidence="3"/>
<gene>
    <name evidence="12" type="ORF">C5L36_0B10410</name>
</gene>
<accession>A0A2U9R3T3</accession>
<dbReference type="RefSeq" id="XP_029321283.1">
    <property type="nucleotide sequence ID" value="XM_029465424.1"/>
</dbReference>
<evidence type="ECO:0000256" key="11">
    <source>
        <dbReference type="SAM" id="MobiDB-lite"/>
    </source>
</evidence>
<keyword evidence="4" id="KW-0963">Cytoplasm</keyword>
<dbReference type="InterPro" id="IPR004861">
    <property type="entry name" value="Siw14-like"/>
</dbReference>
<feature type="region of interest" description="Disordered" evidence="11">
    <location>
        <begin position="162"/>
        <end position="184"/>
    </location>
</feature>
<comment type="similarity">
    <text evidence="2">Belongs to the protein-tyrosine phosphatase family.</text>
</comment>
<evidence type="ECO:0000256" key="8">
    <source>
        <dbReference type="ARBA" id="ARBA00037204"/>
    </source>
</evidence>
<comment type="catalytic activity">
    <reaction evidence="10">
        <text>O-phospho-L-tyrosyl-[protein] + H2O = L-tyrosyl-[protein] + phosphate</text>
        <dbReference type="Rhea" id="RHEA:10684"/>
        <dbReference type="Rhea" id="RHEA-COMP:10136"/>
        <dbReference type="Rhea" id="RHEA-COMP:20101"/>
        <dbReference type="ChEBI" id="CHEBI:15377"/>
        <dbReference type="ChEBI" id="CHEBI:43474"/>
        <dbReference type="ChEBI" id="CHEBI:46858"/>
        <dbReference type="ChEBI" id="CHEBI:61978"/>
        <dbReference type="EC" id="3.1.3.48"/>
    </reaction>
</comment>
<dbReference type="EMBL" id="CP028774">
    <property type="protein sequence ID" value="AWU75806.1"/>
    <property type="molecule type" value="Genomic_DNA"/>
</dbReference>
<keyword evidence="5" id="KW-0378">Hydrolase</keyword>
<dbReference type="Proteomes" id="UP000249293">
    <property type="component" value="Chromosome 2"/>
</dbReference>
<name>A0A2U9R3T3_PICKU</name>
<comment type="function">
    <text evidence="8">Putative tyrosine-protein phosphatase required for protection against superoxide stress.</text>
</comment>
<dbReference type="STRING" id="4909.A0A2U9R3T3"/>
<evidence type="ECO:0000256" key="5">
    <source>
        <dbReference type="ARBA" id="ARBA00022801"/>
    </source>
</evidence>
<dbReference type="VEuPathDB" id="FungiDB:C5L36_0B10410"/>
<dbReference type="GeneID" id="40383571"/>
<organism evidence="12 13">
    <name type="scientific">Pichia kudriavzevii</name>
    <name type="common">Yeast</name>
    <name type="synonym">Issatchenkia orientalis</name>
    <dbReference type="NCBI Taxonomy" id="4909"/>
    <lineage>
        <taxon>Eukaryota</taxon>
        <taxon>Fungi</taxon>
        <taxon>Dikarya</taxon>
        <taxon>Ascomycota</taxon>
        <taxon>Saccharomycotina</taxon>
        <taxon>Pichiomycetes</taxon>
        <taxon>Pichiales</taxon>
        <taxon>Pichiaceae</taxon>
        <taxon>Pichia</taxon>
    </lineage>
</organism>
<dbReference type="Gene3D" id="3.90.190.10">
    <property type="entry name" value="Protein tyrosine phosphatase superfamily"/>
    <property type="match status" value="1"/>
</dbReference>
<dbReference type="InterPro" id="IPR020428">
    <property type="entry name" value="PFA-DSPs"/>
</dbReference>
<evidence type="ECO:0000256" key="9">
    <source>
        <dbReference type="ARBA" id="ARBA00039934"/>
    </source>
</evidence>
<dbReference type="InterPro" id="IPR029021">
    <property type="entry name" value="Prot-tyrosine_phosphatase-like"/>
</dbReference>
<evidence type="ECO:0000256" key="7">
    <source>
        <dbReference type="ARBA" id="ARBA00023016"/>
    </source>
</evidence>
<keyword evidence="7" id="KW-0346">Stress response</keyword>
<evidence type="ECO:0000256" key="10">
    <source>
        <dbReference type="ARBA" id="ARBA00051722"/>
    </source>
</evidence>
<evidence type="ECO:0000256" key="3">
    <source>
        <dbReference type="ARBA" id="ARBA00013064"/>
    </source>
</evidence>
<evidence type="ECO:0000256" key="1">
    <source>
        <dbReference type="ARBA" id="ARBA00004496"/>
    </source>
</evidence>
<evidence type="ECO:0000256" key="4">
    <source>
        <dbReference type="ARBA" id="ARBA00022490"/>
    </source>
</evidence>
<dbReference type="PANTHER" id="PTHR31126">
    <property type="entry name" value="TYROSINE-PROTEIN PHOSPHATASE"/>
    <property type="match status" value="1"/>
</dbReference>
<dbReference type="KEGG" id="pkz:C5L36_0B10410"/>
<dbReference type="GO" id="GO:0004725">
    <property type="term" value="F:protein tyrosine phosphatase activity"/>
    <property type="evidence" value="ECO:0007669"/>
    <property type="project" value="UniProtKB-EC"/>
</dbReference>
<dbReference type="PRINTS" id="PR01911">
    <property type="entry name" value="PFDSPHPHTASE"/>
</dbReference>
<reference evidence="12 13" key="1">
    <citation type="submission" date="2018-06" db="EMBL/GenBank/DDBJ databases">
        <title>Population genomics shows no distinction between pathogenic Candida krusei and environmental Pichia kudriavzevii: One species, four names.</title>
        <authorList>
            <person name="Douglass A.P."/>
            <person name="Offei B."/>
            <person name="Braun-Galleani S."/>
            <person name="Coughlan A.Y."/>
            <person name="Martos A."/>
            <person name="Ortiz-Merino R.A."/>
            <person name="Byrne K.P."/>
            <person name="Wolfe K.H."/>
        </authorList>
    </citation>
    <scope>NUCLEOTIDE SEQUENCE [LARGE SCALE GENOMIC DNA]</scope>
    <source>
        <strain evidence="12 13">CBS573</strain>
    </source>
</reference>
<dbReference type="AlphaFoldDB" id="A0A2U9R3T3"/>